<dbReference type="GO" id="GO:0031901">
    <property type="term" value="C:early endosome membrane"/>
    <property type="evidence" value="ECO:0007669"/>
    <property type="project" value="TreeGrafter"/>
</dbReference>
<protein>
    <recommendedName>
        <fullName evidence="6">FYVE-type domain-containing protein</fullName>
    </recommendedName>
</protein>
<evidence type="ECO:0000256" key="1">
    <source>
        <dbReference type="ARBA" id="ARBA00022723"/>
    </source>
</evidence>
<evidence type="ECO:0000256" key="4">
    <source>
        <dbReference type="PROSITE-ProRule" id="PRU00091"/>
    </source>
</evidence>
<dbReference type="InterPro" id="IPR000306">
    <property type="entry name" value="Znf_FYVE"/>
</dbReference>
<dbReference type="EMBL" id="JADGJH010003333">
    <property type="protein sequence ID" value="KAJ3091738.1"/>
    <property type="molecule type" value="Genomic_DNA"/>
</dbReference>
<evidence type="ECO:0000256" key="5">
    <source>
        <dbReference type="SAM" id="MobiDB-lite"/>
    </source>
</evidence>
<dbReference type="InterPro" id="IPR013083">
    <property type="entry name" value="Znf_RING/FYVE/PHD"/>
</dbReference>
<name>A0AAD5SR37_9FUNG</name>
<gene>
    <name evidence="7" type="ORF">HK100_007114</name>
</gene>
<dbReference type="SMART" id="SM00064">
    <property type="entry name" value="FYVE"/>
    <property type="match status" value="1"/>
</dbReference>
<sequence length="244" mass="26196">MSTFTGGSERVRRLSNPGQSPSPSSIASTVVGSAAGRMTRQLGTTGRTANITSINTPLSFVTGPPQRTHWKPDALAVECEGGCGIRFGLVTRRHHCRTCGGVFCGACSHFRIRLDQNAEPHPHGLESRICHQCHKEFVRRALLVQSPAVLVNNNPKTRDFTQALPQHDVGIGIGISISSPPTTNINDIDAASDTDASDNGDALHPITLARSVTAPLNFNRRPSVSIDEIPVAQSVPSDWSWSTF</sequence>
<dbReference type="GO" id="GO:0008270">
    <property type="term" value="F:zinc ion binding"/>
    <property type="evidence" value="ECO:0007669"/>
    <property type="project" value="UniProtKB-KW"/>
</dbReference>
<dbReference type="InterPro" id="IPR017455">
    <property type="entry name" value="Znf_FYVE-rel"/>
</dbReference>
<feature type="region of interest" description="Disordered" evidence="5">
    <location>
        <begin position="1"/>
        <end position="33"/>
    </location>
</feature>
<keyword evidence="8" id="KW-1185">Reference proteome</keyword>
<feature type="domain" description="FYVE-type" evidence="6">
    <location>
        <begin position="83"/>
        <end position="138"/>
    </location>
</feature>
<dbReference type="Proteomes" id="UP001211907">
    <property type="component" value="Unassembled WGS sequence"/>
</dbReference>
<evidence type="ECO:0000256" key="3">
    <source>
        <dbReference type="ARBA" id="ARBA00022833"/>
    </source>
</evidence>
<accession>A0AAD5SR37</accession>
<evidence type="ECO:0000256" key="2">
    <source>
        <dbReference type="ARBA" id="ARBA00022771"/>
    </source>
</evidence>
<dbReference type="Gene3D" id="3.30.40.10">
    <property type="entry name" value="Zinc/RING finger domain, C3HC4 (zinc finger)"/>
    <property type="match status" value="1"/>
</dbReference>
<dbReference type="Pfam" id="PF01363">
    <property type="entry name" value="FYVE"/>
    <property type="match status" value="1"/>
</dbReference>
<keyword evidence="3" id="KW-0862">Zinc</keyword>
<organism evidence="7 8">
    <name type="scientific">Physocladia obscura</name>
    <dbReference type="NCBI Taxonomy" id="109957"/>
    <lineage>
        <taxon>Eukaryota</taxon>
        <taxon>Fungi</taxon>
        <taxon>Fungi incertae sedis</taxon>
        <taxon>Chytridiomycota</taxon>
        <taxon>Chytridiomycota incertae sedis</taxon>
        <taxon>Chytridiomycetes</taxon>
        <taxon>Chytridiales</taxon>
        <taxon>Chytriomycetaceae</taxon>
        <taxon>Physocladia</taxon>
    </lineage>
</organism>
<keyword evidence="2 4" id="KW-0863">Zinc-finger</keyword>
<evidence type="ECO:0000313" key="7">
    <source>
        <dbReference type="EMBL" id="KAJ3091738.1"/>
    </source>
</evidence>
<dbReference type="PROSITE" id="PS50178">
    <property type="entry name" value="ZF_FYVE"/>
    <property type="match status" value="1"/>
</dbReference>
<dbReference type="PANTHER" id="PTHR46319">
    <property type="entry name" value="ZINC FINGER FYVE DOMAIN-CONTAINING PROTEIN"/>
    <property type="match status" value="1"/>
</dbReference>
<reference evidence="7" key="1">
    <citation type="submission" date="2020-05" db="EMBL/GenBank/DDBJ databases">
        <title>Phylogenomic resolution of chytrid fungi.</title>
        <authorList>
            <person name="Stajich J.E."/>
            <person name="Amses K."/>
            <person name="Simmons R."/>
            <person name="Seto K."/>
            <person name="Myers J."/>
            <person name="Bonds A."/>
            <person name="Quandt C.A."/>
            <person name="Barry K."/>
            <person name="Liu P."/>
            <person name="Grigoriev I."/>
            <person name="Longcore J.E."/>
            <person name="James T.Y."/>
        </authorList>
    </citation>
    <scope>NUCLEOTIDE SEQUENCE</scope>
    <source>
        <strain evidence="7">JEL0513</strain>
    </source>
</reference>
<dbReference type="PANTHER" id="PTHR46319:SF3">
    <property type="entry name" value="ZINC FINGER FYVE DOMAIN-CONTAINING PROTEIN"/>
    <property type="match status" value="1"/>
</dbReference>
<proteinExistence type="predicted"/>
<keyword evidence="1" id="KW-0479">Metal-binding</keyword>
<feature type="compositionally biased region" description="Polar residues" evidence="5">
    <location>
        <begin position="16"/>
        <end position="31"/>
    </location>
</feature>
<evidence type="ECO:0000313" key="8">
    <source>
        <dbReference type="Proteomes" id="UP001211907"/>
    </source>
</evidence>
<dbReference type="SUPFAM" id="SSF57903">
    <property type="entry name" value="FYVE/PHD zinc finger"/>
    <property type="match status" value="1"/>
</dbReference>
<dbReference type="GO" id="GO:0016197">
    <property type="term" value="P:endosomal transport"/>
    <property type="evidence" value="ECO:0007669"/>
    <property type="project" value="TreeGrafter"/>
</dbReference>
<dbReference type="InterPro" id="IPR011011">
    <property type="entry name" value="Znf_FYVE_PHD"/>
</dbReference>
<evidence type="ECO:0000259" key="6">
    <source>
        <dbReference type="PROSITE" id="PS50178"/>
    </source>
</evidence>
<comment type="caution">
    <text evidence="7">The sequence shown here is derived from an EMBL/GenBank/DDBJ whole genome shotgun (WGS) entry which is preliminary data.</text>
</comment>
<dbReference type="AlphaFoldDB" id="A0AAD5SR37"/>